<evidence type="ECO:0000256" key="2">
    <source>
        <dbReference type="SAM" id="Phobius"/>
    </source>
</evidence>
<evidence type="ECO:0000313" key="3">
    <source>
        <dbReference type="EMBL" id="MBX25259.1"/>
    </source>
</evidence>
<feature type="compositionally biased region" description="Basic and acidic residues" evidence="1">
    <location>
        <begin position="60"/>
        <end position="70"/>
    </location>
</feature>
<keyword evidence="3" id="KW-0808">Transferase</keyword>
<organism evidence="3">
    <name type="scientific">Rhizophora mucronata</name>
    <name type="common">Asiatic mangrove</name>
    <dbReference type="NCBI Taxonomy" id="61149"/>
    <lineage>
        <taxon>Eukaryota</taxon>
        <taxon>Viridiplantae</taxon>
        <taxon>Streptophyta</taxon>
        <taxon>Embryophyta</taxon>
        <taxon>Tracheophyta</taxon>
        <taxon>Spermatophyta</taxon>
        <taxon>Magnoliopsida</taxon>
        <taxon>eudicotyledons</taxon>
        <taxon>Gunneridae</taxon>
        <taxon>Pentapetalae</taxon>
        <taxon>rosids</taxon>
        <taxon>fabids</taxon>
        <taxon>Malpighiales</taxon>
        <taxon>Rhizophoraceae</taxon>
        <taxon>Rhizophora</taxon>
    </lineage>
</organism>
<proteinExistence type="predicted"/>
<dbReference type="AlphaFoldDB" id="A0A2P2M4X3"/>
<feature type="region of interest" description="Disordered" evidence="1">
    <location>
        <begin position="60"/>
        <end position="96"/>
    </location>
</feature>
<dbReference type="EMBL" id="GGEC01044775">
    <property type="protein sequence ID" value="MBX25259.1"/>
    <property type="molecule type" value="Transcribed_RNA"/>
</dbReference>
<keyword evidence="2" id="KW-0812">Transmembrane</keyword>
<evidence type="ECO:0000256" key="1">
    <source>
        <dbReference type="SAM" id="MobiDB-lite"/>
    </source>
</evidence>
<protein>
    <submittedName>
        <fullName evidence="3">Fyve finger-containing phosphoinositide kinase</fullName>
    </submittedName>
</protein>
<sequence length="139" mass="16200">MCSCKLSTLWSCNFLFSFSYFTTPVFLLKKTKASPKNICRVVCQRVLFILGSLSAQLWQDPRDDDRDSMKGKRQSMKYCFGPHDGKLEPPSASRKKKDKNIYYQKMMKIGFKSLIRGGPLFSFLRSCHFVNYHLGRMIF</sequence>
<keyword evidence="3" id="KW-0418">Kinase</keyword>
<keyword evidence="2" id="KW-0472">Membrane</keyword>
<name>A0A2P2M4X3_RHIMU</name>
<accession>A0A2P2M4X3</accession>
<keyword evidence="2" id="KW-1133">Transmembrane helix</keyword>
<feature type="transmembrane region" description="Helical" evidence="2">
    <location>
        <begin position="6"/>
        <end position="28"/>
    </location>
</feature>
<dbReference type="GO" id="GO:0016301">
    <property type="term" value="F:kinase activity"/>
    <property type="evidence" value="ECO:0007669"/>
    <property type="project" value="UniProtKB-KW"/>
</dbReference>
<reference evidence="3" key="1">
    <citation type="submission" date="2018-02" db="EMBL/GenBank/DDBJ databases">
        <title>Rhizophora mucronata_Transcriptome.</title>
        <authorList>
            <person name="Meera S.P."/>
            <person name="Sreeshan A."/>
            <person name="Augustine A."/>
        </authorList>
    </citation>
    <scope>NUCLEOTIDE SEQUENCE</scope>
    <source>
        <tissue evidence="3">Leaf</tissue>
    </source>
</reference>